<accession>A0A8S5RVS4</accession>
<name>A0A8S5RVS4_9CAUD</name>
<reference evidence="1" key="1">
    <citation type="journal article" date="2021" name="Proc. Natl. Acad. Sci. U.S.A.">
        <title>A Catalog of Tens of Thousands of Viruses from Human Metagenomes Reveals Hidden Associations with Chronic Diseases.</title>
        <authorList>
            <person name="Tisza M.J."/>
            <person name="Buck C.B."/>
        </authorList>
    </citation>
    <scope>NUCLEOTIDE SEQUENCE</scope>
    <source>
        <strain evidence="1">CtHip2</strain>
    </source>
</reference>
<evidence type="ECO:0000313" key="1">
    <source>
        <dbReference type="EMBL" id="DAF42721.1"/>
    </source>
</evidence>
<organism evidence="1">
    <name type="scientific">Siphoviridae sp. ctHip2</name>
    <dbReference type="NCBI Taxonomy" id="2827830"/>
    <lineage>
        <taxon>Viruses</taxon>
        <taxon>Duplodnaviria</taxon>
        <taxon>Heunggongvirae</taxon>
        <taxon>Uroviricota</taxon>
        <taxon>Caudoviricetes</taxon>
    </lineage>
</organism>
<protein>
    <submittedName>
        <fullName evidence="1">Uncharacterized protein</fullName>
    </submittedName>
</protein>
<dbReference type="EMBL" id="BK032497">
    <property type="protein sequence ID" value="DAF42721.1"/>
    <property type="molecule type" value="Genomic_DNA"/>
</dbReference>
<sequence length="114" mass="13388">MNLQTAEKIIDELTKGKEKLRVKKVNDDSIFIKYGSLKFLCDFEKQKLQFIFKIDVPTTSPTPDKANSLLSTLNRFQEPYVQLGYHVTHVEFIYIPNNEEEMKSVLKEIIEQYN</sequence>
<proteinExistence type="predicted"/>